<proteinExistence type="predicted"/>
<keyword evidence="1" id="KW-1133">Transmembrane helix</keyword>
<keyword evidence="3" id="KW-1185">Reference proteome</keyword>
<evidence type="ECO:0000313" key="3">
    <source>
        <dbReference type="Proteomes" id="UP001596139"/>
    </source>
</evidence>
<evidence type="ECO:0000313" key="2">
    <source>
        <dbReference type="EMBL" id="MFC6063908.1"/>
    </source>
</evidence>
<protein>
    <submittedName>
        <fullName evidence="2">Uncharacterized protein</fullName>
    </submittedName>
</protein>
<keyword evidence="1" id="KW-0472">Membrane</keyword>
<organism evidence="2 3">
    <name type="scientific">Streptomyces ochraceiscleroticus</name>
    <dbReference type="NCBI Taxonomy" id="47761"/>
    <lineage>
        <taxon>Bacteria</taxon>
        <taxon>Bacillati</taxon>
        <taxon>Actinomycetota</taxon>
        <taxon>Actinomycetes</taxon>
        <taxon>Kitasatosporales</taxon>
        <taxon>Streptomycetaceae</taxon>
        <taxon>Streptomyces</taxon>
    </lineage>
</organism>
<dbReference type="Proteomes" id="UP001596139">
    <property type="component" value="Unassembled WGS sequence"/>
</dbReference>
<name>A0ABW1MKW4_9ACTN</name>
<feature type="transmembrane region" description="Helical" evidence="1">
    <location>
        <begin position="26"/>
        <end position="42"/>
    </location>
</feature>
<dbReference type="EMBL" id="JBHSPX010000004">
    <property type="protein sequence ID" value="MFC6063908.1"/>
    <property type="molecule type" value="Genomic_DNA"/>
</dbReference>
<reference evidence="3" key="1">
    <citation type="journal article" date="2019" name="Int. J. Syst. Evol. Microbiol.">
        <title>The Global Catalogue of Microorganisms (GCM) 10K type strain sequencing project: providing services to taxonomists for standard genome sequencing and annotation.</title>
        <authorList>
            <consortium name="The Broad Institute Genomics Platform"/>
            <consortium name="The Broad Institute Genome Sequencing Center for Infectious Disease"/>
            <person name="Wu L."/>
            <person name="Ma J."/>
        </authorList>
    </citation>
    <scope>NUCLEOTIDE SEQUENCE [LARGE SCALE GENOMIC DNA]</scope>
    <source>
        <strain evidence="3">CGMCC 1.15180</strain>
    </source>
</reference>
<comment type="caution">
    <text evidence="2">The sequence shown here is derived from an EMBL/GenBank/DDBJ whole genome shotgun (WGS) entry which is preliminary data.</text>
</comment>
<dbReference type="RefSeq" id="WP_169749864.1">
    <property type="nucleotide sequence ID" value="NZ_JBHSPX010000004.1"/>
</dbReference>
<keyword evidence="1" id="KW-0812">Transmembrane</keyword>
<sequence length="51" mass="5322">MLLPFLGLLLTEGLLGASAHAPPSATLPAAVVIGGCLLVVAVRERVRHRHQ</sequence>
<evidence type="ECO:0000256" key="1">
    <source>
        <dbReference type="SAM" id="Phobius"/>
    </source>
</evidence>
<gene>
    <name evidence="2" type="ORF">ACFP4F_15245</name>
</gene>
<accession>A0ABW1MKW4</accession>